<feature type="signal peptide" evidence="2">
    <location>
        <begin position="1"/>
        <end position="30"/>
    </location>
</feature>
<sequence length="307" mass="34051">MPCVVRLPRFVICIALLLVVALLYPGKAFAQAPQGKFADVNGVRLHYLIAGRGDPVVLLHGYAETSHMWLPLIAKLADKHTVIAPDLRGFGESSAPPDGYTKAAMARDIHALVKGLNYDRIRLVGHDIGLMVAYAYAAQYPSEVDRLVLMEAFLPGVGDWNSVFLLRDLWHFHFYGKTPLALVTGRERIYLDHFWNDFAADPNKSLSESDRQFYAKAYAQPGHMAAGMEVFRAFPKDAEDFAQFAKTQLTMPVLVLSGEKAGGPFLIEQGKMVATNVEGILVQGSGHWLMEEAPNQVIPKLVEFLNR</sequence>
<keyword evidence="2" id="KW-0732">Signal</keyword>
<dbReference type="GO" id="GO:0016787">
    <property type="term" value="F:hydrolase activity"/>
    <property type="evidence" value="ECO:0007669"/>
    <property type="project" value="UniProtKB-KW"/>
</dbReference>
<proteinExistence type="predicted"/>
<feature type="chain" id="PRO_5012522319" evidence="2">
    <location>
        <begin position="31"/>
        <end position="307"/>
    </location>
</feature>
<evidence type="ECO:0000256" key="2">
    <source>
        <dbReference type="SAM" id="SignalP"/>
    </source>
</evidence>
<evidence type="ECO:0000256" key="1">
    <source>
        <dbReference type="ARBA" id="ARBA00022801"/>
    </source>
</evidence>
<dbReference type="Gene3D" id="3.40.50.1820">
    <property type="entry name" value="alpha/beta hydrolase"/>
    <property type="match status" value="1"/>
</dbReference>
<dbReference type="InterPro" id="IPR000073">
    <property type="entry name" value="AB_hydrolase_1"/>
</dbReference>
<dbReference type="EMBL" id="LT670818">
    <property type="protein sequence ID" value="SHG54824.1"/>
    <property type="molecule type" value="Genomic_DNA"/>
</dbReference>
<dbReference type="OrthoDB" id="9812774at2"/>
<protein>
    <submittedName>
        <fullName evidence="4">Pimeloyl-ACP methyl ester carboxylesterase</fullName>
    </submittedName>
</protein>
<evidence type="ECO:0000259" key="3">
    <source>
        <dbReference type="Pfam" id="PF00561"/>
    </source>
</evidence>
<keyword evidence="1" id="KW-0378">Hydrolase</keyword>
<reference evidence="4 5" key="1">
    <citation type="submission" date="2016-11" db="EMBL/GenBank/DDBJ databases">
        <authorList>
            <person name="Jaros S."/>
            <person name="Januszkiewicz K."/>
            <person name="Wedrychowicz H."/>
        </authorList>
    </citation>
    <scope>NUCLEOTIDE SEQUENCE [LARGE SCALE GENOMIC DNA]</scope>
    <source>
        <strain evidence="4 5">GAS242</strain>
    </source>
</reference>
<dbReference type="PRINTS" id="PR00111">
    <property type="entry name" value="ABHYDROLASE"/>
</dbReference>
<dbReference type="PRINTS" id="PR00412">
    <property type="entry name" value="EPOXHYDRLASE"/>
</dbReference>
<dbReference type="SUPFAM" id="SSF53474">
    <property type="entry name" value="alpha/beta-Hydrolases"/>
    <property type="match status" value="1"/>
</dbReference>
<dbReference type="PANTHER" id="PTHR43329">
    <property type="entry name" value="EPOXIDE HYDROLASE"/>
    <property type="match status" value="1"/>
</dbReference>
<dbReference type="InterPro" id="IPR029058">
    <property type="entry name" value="AB_hydrolase_fold"/>
</dbReference>
<dbReference type="AlphaFoldDB" id="A0A1M5KPU7"/>
<name>A0A1M5KPU7_9BRAD</name>
<accession>A0A1M5KPU7</accession>
<evidence type="ECO:0000313" key="4">
    <source>
        <dbReference type="EMBL" id="SHG54824.1"/>
    </source>
</evidence>
<dbReference type="Proteomes" id="UP000190675">
    <property type="component" value="Chromosome I"/>
</dbReference>
<gene>
    <name evidence="4" type="ORF">SAMN05444169_2998</name>
</gene>
<dbReference type="InterPro" id="IPR000639">
    <property type="entry name" value="Epox_hydrolase-like"/>
</dbReference>
<organism evidence="4 5">
    <name type="scientific">Bradyrhizobium erythrophlei</name>
    <dbReference type="NCBI Taxonomy" id="1437360"/>
    <lineage>
        <taxon>Bacteria</taxon>
        <taxon>Pseudomonadati</taxon>
        <taxon>Pseudomonadota</taxon>
        <taxon>Alphaproteobacteria</taxon>
        <taxon>Hyphomicrobiales</taxon>
        <taxon>Nitrobacteraceae</taxon>
        <taxon>Bradyrhizobium</taxon>
    </lineage>
</organism>
<feature type="domain" description="AB hydrolase-1" evidence="3">
    <location>
        <begin position="55"/>
        <end position="294"/>
    </location>
</feature>
<dbReference type="Pfam" id="PF00561">
    <property type="entry name" value="Abhydrolase_1"/>
    <property type="match status" value="1"/>
</dbReference>
<evidence type="ECO:0000313" key="5">
    <source>
        <dbReference type="Proteomes" id="UP000190675"/>
    </source>
</evidence>